<evidence type="ECO:0000313" key="1">
    <source>
        <dbReference type="EMBL" id="KKL54936.1"/>
    </source>
</evidence>
<proteinExistence type="predicted"/>
<accession>A0A0F9DM90</accession>
<protein>
    <submittedName>
        <fullName evidence="1">Uncharacterized protein</fullName>
    </submittedName>
</protein>
<organism evidence="1">
    <name type="scientific">marine sediment metagenome</name>
    <dbReference type="NCBI Taxonomy" id="412755"/>
    <lineage>
        <taxon>unclassified sequences</taxon>
        <taxon>metagenomes</taxon>
        <taxon>ecological metagenomes</taxon>
    </lineage>
</organism>
<comment type="caution">
    <text evidence="1">The sequence shown here is derived from an EMBL/GenBank/DDBJ whole genome shotgun (WGS) entry which is preliminary data.</text>
</comment>
<dbReference type="EMBL" id="LAZR01031020">
    <property type="protein sequence ID" value="KKL54936.1"/>
    <property type="molecule type" value="Genomic_DNA"/>
</dbReference>
<gene>
    <name evidence="1" type="ORF">LCGC14_2260400</name>
</gene>
<reference evidence="1" key="1">
    <citation type="journal article" date="2015" name="Nature">
        <title>Complex archaea that bridge the gap between prokaryotes and eukaryotes.</title>
        <authorList>
            <person name="Spang A."/>
            <person name="Saw J.H."/>
            <person name="Jorgensen S.L."/>
            <person name="Zaremba-Niedzwiedzka K."/>
            <person name="Martijn J."/>
            <person name="Lind A.E."/>
            <person name="van Eijk R."/>
            <person name="Schleper C."/>
            <person name="Guy L."/>
            <person name="Ettema T.J."/>
        </authorList>
    </citation>
    <scope>NUCLEOTIDE SEQUENCE</scope>
</reference>
<dbReference type="AlphaFoldDB" id="A0A0F9DM90"/>
<sequence>MIVKNNGKTEIKTMVAKRPINADEYAKICSEGWHVAHMIEWELEGKPVIYIYLERTKLIVAARGTMQ</sequence>
<name>A0A0F9DM90_9ZZZZ</name>